<evidence type="ECO:0000313" key="1">
    <source>
        <dbReference type="EMBL" id="SFE35527.1"/>
    </source>
</evidence>
<sequence>MAVFKKYFSIEEANEQLPAVREELAHLQLLQRQLRSTYNHLQTLKKSKLEESRKIKDDIFILESSIEFLQIEADSLIRQLEHENIYIKSVSHGLVDFPAIVEGKEVFLCWKQGEEYVTHYHEISTSYENRKKIFATDDDQLGE</sequence>
<dbReference type="Pfam" id="PF09969">
    <property type="entry name" value="DUF2203"/>
    <property type="match status" value="1"/>
</dbReference>
<accession>A0A1I1ZVC9</accession>
<dbReference type="AlphaFoldDB" id="A0A1I1ZVC9"/>
<keyword evidence="2" id="KW-1185">Reference proteome</keyword>
<reference evidence="1 2" key="1">
    <citation type="submission" date="2016-10" db="EMBL/GenBank/DDBJ databases">
        <authorList>
            <person name="de Groot N.N."/>
        </authorList>
    </citation>
    <scope>NUCLEOTIDE SEQUENCE [LARGE SCALE GENOMIC DNA]</scope>
    <source>
        <strain evidence="1 2">DSM 23995</strain>
    </source>
</reference>
<protein>
    <recommendedName>
        <fullName evidence="3">DUF2203 family protein</fullName>
    </recommendedName>
</protein>
<dbReference type="STRING" id="930128.SAMN05192532_101462"/>
<organism evidence="1 2">
    <name type="scientific">Alteribacillus iranensis</name>
    <dbReference type="NCBI Taxonomy" id="930128"/>
    <lineage>
        <taxon>Bacteria</taxon>
        <taxon>Bacillati</taxon>
        <taxon>Bacillota</taxon>
        <taxon>Bacilli</taxon>
        <taxon>Bacillales</taxon>
        <taxon>Bacillaceae</taxon>
        <taxon>Alteribacillus</taxon>
    </lineage>
</organism>
<dbReference type="PIRSF" id="PIRSF016498">
    <property type="entry name" value="UCP016498"/>
    <property type="match status" value="1"/>
</dbReference>
<evidence type="ECO:0008006" key="3">
    <source>
        <dbReference type="Google" id="ProtNLM"/>
    </source>
</evidence>
<name>A0A1I1ZVC9_9BACI</name>
<evidence type="ECO:0000313" key="2">
    <source>
        <dbReference type="Proteomes" id="UP000199516"/>
    </source>
</evidence>
<proteinExistence type="predicted"/>
<gene>
    <name evidence="1" type="ORF">SAMN05192532_101462</name>
</gene>
<dbReference type="EMBL" id="FONT01000001">
    <property type="protein sequence ID" value="SFE35527.1"/>
    <property type="molecule type" value="Genomic_DNA"/>
</dbReference>
<dbReference type="Proteomes" id="UP000199516">
    <property type="component" value="Unassembled WGS sequence"/>
</dbReference>
<dbReference type="RefSeq" id="WP_218151602.1">
    <property type="nucleotide sequence ID" value="NZ_FONT01000001.1"/>
</dbReference>
<dbReference type="InterPro" id="IPR018699">
    <property type="entry name" value="DUF2203"/>
</dbReference>